<dbReference type="InterPro" id="IPR036236">
    <property type="entry name" value="Znf_C2H2_sf"/>
</dbReference>
<feature type="domain" description="C2H2-type" evidence="13">
    <location>
        <begin position="390"/>
        <end position="417"/>
    </location>
</feature>
<name>A0A226F057_FOLCA</name>
<dbReference type="FunFam" id="3.30.160.60:FF:000508">
    <property type="entry name" value="Myeloid zinc finger 1"/>
    <property type="match status" value="1"/>
</dbReference>
<dbReference type="Pfam" id="PF00096">
    <property type="entry name" value="zf-C2H2"/>
    <property type="match status" value="5"/>
</dbReference>
<comment type="caution">
    <text evidence="14">The sequence shown here is derived from an EMBL/GenBank/DDBJ whole genome shotgun (WGS) entry which is preliminary data.</text>
</comment>
<dbReference type="Proteomes" id="UP000198287">
    <property type="component" value="Unassembled WGS sequence"/>
</dbReference>
<keyword evidence="15" id="KW-1185">Reference proteome</keyword>
<keyword evidence="8" id="KW-0238">DNA-binding</keyword>
<dbReference type="InterPro" id="IPR050589">
    <property type="entry name" value="Ikaros_C2H2-ZF"/>
</dbReference>
<keyword evidence="5 11" id="KW-0863">Zinc-finger</keyword>
<dbReference type="GO" id="GO:0042802">
    <property type="term" value="F:identical protein binding"/>
    <property type="evidence" value="ECO:0007669"/>
    <property type="project" value="UniProtKB-ARBA"/>
</dbReference>
<dbReference type="PANTHER" id="PTHR24404:SF106">
    <property type="entry name" value="C2H2-TYPE DOMAIN-CONTAINING PROTEIN"/>
    <property type="match status" value="1"/>
</dbReference>
<dbReference type="PANTHER" id="PTHR24404">
    <property type="entry name" value="ZINC FINGER PROTEIN"/>
    <property type="match status" value="1"/>
</dbReference>
<keyword evidence="10" id="KW-0539">Nucleus</keyword>
<feature type="domain" description="C2H2-type" evidence="13">
    <location>
        <begin position="681"/>
        <end position="704"/>
    </location>
</feature>
<feature type="compositionally biased region" description="Basic and acidic residues" evidence="12">
    <location>
        <begin position="296"/>
        <end position="310"/>
    </location>
</feature>
<dbReference type="GO" id="GO:0008270">
    <property type="term" value="F:zinc ion binding"/>
    <property type="evidence" value="ECO:0007669"/>
    <property type="project" value="UniProtKB-KW"/>
</dbReference>
<feature type="domain" description="C2H2-type" evidence="13">
    <location>
        <begin position="448"/>
        <end position="475"/>
    </location>
</feature>
<keyword evidence="4" id="KW-0677">Repeat</keyword>
<dbReference type="GO" id="GO:0000978">
    <property type="term" value="F:RNA polymerase II cis-regulatory region sequence-specific DNA binding"/>
    <property type="evidence" value="ECO:0007669"/>
    <property type="project" value="TreeGrafter"/>
</dbReference>
<evidence type="ECO:0000313" key="15">
    <source>
        <dbReference type="Proteomes" id="UP000198287"/>
    </source>
</evidence>
<gene>
    <name evidence="14" type="ORF">Fcan01_00548</name>
</gene>
<reference evidence="14 15" key="1">
    <citation type="submission" date="2015-12" db="EMBL/GenBank/DDBJ databases">
        <title>The genome of Folsomia candida.</title>
        <authorList>
            <person name="Faddeeva A."/>
            <person name="Derks M.F."/>
            <person name="Anvar Y."/>
            <person name="Smit S."/>
            <person name="Van Straalen N."/>
            <person name="Roelofs D."/>
        </authorList>
    </citation>
    <scope>NUCLEOTIDE SEQUENCE [LARGE SCALE GENOMIC DNA]</scope>
    <source>
        <strain evidence="14 15">VU population</strain>
        <tissue evidence="14">Whole body</tissue>
    </source>
</reference>
<feature type="domain" description="C2H2-type" evidence="13">
    <location>
        <begin position="534"/>
        <end position="561"/>
    </location>
</feature>
<feature type="region of interest" description="Disordered" evidence="12">
    <location>
        <begin position="146"/>
        <end position="179"/>
    </location>
</feature>
<dbReference type="InterPro" id="IPR013087">
    <property type="entry name" value="Znf_C2H2_type"/>
</dbReference>
<feature type="compositionally biased region" description="Basic residues" evidence="12">
    <location>
        <begin position="201"/>
        <end position="219"/>
    </location>
</feature>
<evidence type="ECO:0000256" key="4">
    <source>
        <dbReference type="ARBA" id="ARBA00022737"/>
    </source>
</evidence>
<dbReference type="AlphaFoldDB" id="A0A226F057"/>
<dbReference type="SMART" id="SM00355">
    <property type="entry name" value="ZnF_C2H2"/>
    <property type="match status" value="13"/>
</dbReference>
<feature type="compositionally biased region" description="Polar residues" evidence="12">
    <location>
        <begin position="242"/>
        <end position="262"/>
    </location>
</feature>
<feature type="compositionally biased region" description="Polar residues" evidence="12">
    <location>
        <begin position="161"/>
        <end position="173"/>
    </location>
</feature>
<feature type="domain" description="C2H2-type" evidence="13">
    <location>
        <begin position="591"/>
        <end position="618"/>
    </location>
</feature>
<dbReference type="GO" id="GO:0006357">
    <property type="term" value="P:regulation of transcription by RNA polymerase II"/>
    <property type="evidence" value="ECO:0007669"/>
    <property type="project" value="TreeGrafter"/>
</dbReference>
<dbReference type="PROSITE" id="PS00028">
    <property type="entry name" value="ZINC_FINGER_C2H2_1"/>
    <property type="match status" value="11"/>
</dbReference>
<evidence type="ECO:0000256" key="2">
    <source>
        <dbReference type="ARBA" id="ARBA00006991"/>
    </source>
</evidence>
<dbReference type="OMA" id="SERYTIF"/>
<feature type="domain" description="C2H2-type" evidence="13">
    <location>
        <begin position="506"/>
        <end position="533"/>
    </location>
</feature>
<evidence type="ECO:0000256" key="3">
    <source>
        <dbReference type="ARBA" id="ARBA00022723"/>
    </source>
</evidence>
<feature type="compositionally biased region" description="Polar residues" evidence="12">
    <location>
        <begin position="278"/>
        <end position="295"/>
    </location>
</feature>
<dbReference type="EMBL" id="LNIX01000001">
    <property type="protein sequence ID" value="OXA62521.1"/>
    <property type="molecule type" value="Genomic_DNA"/>
</dbReference>
<evidence type="ECO:0000256" key="10">
    <source>
        <dbReference type="ARBA" id="ARBA00023242"/>
    </source>
</evidence>
<evidence type="ECO:0000256" key="6">
    <source>
        <dbReference type="ARBA" id="ARBA00022833"/>
    </source>
</evidence>
<comment type="similarity">
    <text evidence="2">Belongs to the krueppel C2H2-type zinc-finger protein family.</text>
</comment>
<feature type="domain" description="C2H2-type" evidence="13">
    <location>
        <begin position="652"/>
        <end position="680"/>
    </location>
</feature>
<evidence type="ECO:0000256" key="8">
    <source>
        <dbReference type="ARBA" id="ARBA00023125"/>
    </source>
</evidence>
<dbReference type="SUPFAM" id="SSF57667">
    <property type="entry name" value="beta-beta-alpha zinc fingers"/>
    <property type="match status" value="8"/>
</dbReference>
<evidence type="ECO:0000259" key="13">
    <source>
        <dbReference type="PROSITE" id="PS50157"/>
    </source>
</evidence>
<protein>
    <submittedName>
        <fullName evidence="14">Zinc finger protein 45</fullName>
    </submittedName>
</protein>
<dbReference type="GO" id="GO:0003700">
    <property type="term" value="F:DNA-binding transcription factor activity"/>
    <property type="evidence" value="ECO:0007669"/>
    <property type="project" value="TreeGrafter"/>
</dbReference>
<evidence type="ECO:0000256" key="1">
    <source>
        <dbReference type="ARBA" id="ARBA00004123"/>
    </source>
</evidence>
<keyword evidence="6" id="KW-0862">Zinc</keyword>
<dbReference type="PROSITE" id="PS50157">
    <property type="entry name" value="ZINC_FINGER_C2H2_2"/>
    <property type="match status" value="9"/>
</dbReference>
<dbReference type="GO" id="GO:0005634">
    <property type="term" value="C:nucleus"/>
    <property type="evidence" value="ECO:0007669"/>
    <property type="project" value="UniProtKB-SubCell"/>
</dbReference>
<keyword evidence="9" id="KW-0804">Transcription</keyword>
<evidence type="ECO:0000256" key="7">
    <source>
        <dbReference type="ARBA" id="ARBA00023015"/>
    </source>
</evidence>
<evidence type="ECO:0000256" key="9">
    <source>
        <dbReference type="ARBA" id="ARBA00023163"/>
    </source>
</evidence>
<feature type="domain" description="C2H2-type" evidence="13">
    <location>
        <begin position="562"/>
        <end position="590"/>
    </location>
</feature>
<feature type="domain" description="C2H2-type" evidence="13">
    <location>
        <begin position="619"/>
        <end position="643"/>
    </location>
</feature>
<comment type="subcellular location">
    <subcellularLocation>
        <location evidence="1">Nucleus</location>
    </subcellularLocation>
</comment>
<dbReference type="Gene3D" id="3.30.160.60">
    <property type="entry name" value="Classic Zinc Finger"/>
    <property type="match status" value="9"/>
</dbReference>
<sequence>MSNQLCLLCLQVINKVTTAKSSQKIRIETVCKLLTQRHPNYKSSHLSEFNEDEMCDFCEDCYPLFATMEEIKNQISLLEEQIGKQIQQIRDIILDGSSQLGSNGDDGREKIRQIRDMILSVTGDNAEQQDENFVSDEVQVKVEHDDANPLGDVDDQFCDDNYNSHSHQPSVGKTNEEETDDLLHDEEDDDAAFCITPSNQKKSRRRCKSTNKKPPLRKRKIEDSLAESSQKSKIVSKRIKSESSVPASLRATRSSPRVTKQSVPPPSGVKTLVVSLKRINSASKKSTARSKPTSSSDKDGVPKTENDSKPTPKIKIKRKNDATLSPTNIPCLMPSCTATFRTLQTRDAHLKHSHDGFSPYQCQICKKKCRNQNRLAAHMVIKHEKGEKKFPCIKCGKSFCLEENLERHLKLHEVEEIKPIVCDVCDSRFENEEKLNVHSETHIVKFRFRCQYCGKTCQERKELERHERSHTKEKPEKCSHCEIRFADKVTLQRHVIRDHSSAPAANICHVCGKGFYLPADLKMHLDRHDGKYKSKCDKCGETFVNSNSCQSHRVKVHGEDPFVCDECGSSFTSLPGLRLHKKCSHEGVKKHKCQTCGACFVRADVFKRHTQIHKTERPYSCPHCPQAFKVKRSLTDHLQRIHTPGYVIPTPYKCPHCDKGFPFPFHLAGHIRQAHTGERPFSCDQCGKGFAIKSALTLHLKGAHGVVLEVKDRLPRSKKDVFQEEDANT</sequence>
<keyword evidence="3" id="KW-0479">Metal-binding</keyword>
<evidence type="ECO:0000256" key="11">
    <source>
        <dbReference type="PROSITE-ProRule" id="PRU00042"/>
    </source>
</evidence>
<evidence type="ECO:0000313" key="14">
    <source>
        <dbReference type="EMBL" id="OXA62521.1"/>
    </source>
</evidence>
<accession>A0A226F057</accession>
<evidence type="ECO:0000256" key="12">
    <source>
        <dbReference type="SAM" id="MobiDB-lite"/>
    </source>
</evidence>
<dbReference type="OrthoDB" id="8922241at2759"/>
<evidence type="ECO:0000256" key="5">
    <source>
        <dbReference type="ARBA" id="ARBA00022771"/>
    </source>
</evidence>
<keyword evidence="7" id="KW-0805">Transcription regulation</keyword>
<feature type="region of interest" description="Disordered" evidence="12">
    <location>
        <begin position="197"/>
        <end position="320"/>
    </location>
</feature>
<organism evidence="14 15">
    <name type="scientific">Folsomia candida</name>
    <name type="common">Springtail</name>
    <dbReference type="NCBI Taxonomy" id="158441"/>
    <lineage>
        <taxon>Eukaryota</taxon>
        <taxon>Metazoa</taxon>
        <taxon>Ecdysozoa</taxon>
        <taxon>Arthropoda</taxon>
        <taxon>Hexapoda</taxon>
        <taxon>Collembola</taxon>
        <taxon>Entomobryomorpha</taxon>
        <taxon>Isotomoidea</taxon>
        <taxon>Isotomidae</taxon>
        <taxon>Proisotominae</taxon>
        <taxon>Folsomia</taxon>
    </lineage>
</organism>
<proteinExistence type="inferred from homology"/>
<dbReference type="FunFam" id="3.30.160.60:FF:000100">
    <property type="entry name" value="Zinc finger 45-like"/>
    <property type="match status" value="1"/>
</dbReference>